<dbReference type="InterPro" id="IPR027417">
    <property type="entry name" value="P-loop_NTPase"/>
</dbReference>
<dbReference type="SUPFAM" id="SSF52540">
    <property type="entry name" value="P-loop containing nucleoside triphosphate hydrolases"/>
    <property type="match status" value="1"/>
</dbReference>
<evidence type="ECO:0000256" key="5">
    <source>
        <dbReference type="ARBA" id="ARBA00022821"/>
    </source>
</evidence>
<dbReference type="PRINTS" id="PR00364">
    <property type="entry name" value="DISEASERSIST"/>
</dbReference>
<dbReference type="GeneID" id="113736555"/>
<keyword evidence="2" id="KW-0433">Leucine-rich repeat</keyword>
<dbReference type="Gene3D" id="3.80.10.10">
    <property type="entry name" value="Ribonuclease Inhibitor"/>
    <property type="match status" value="2"/>
</dbReference>
<dbReference type="Gene3D" id="3.40.50.300">
    <property type="entry name" value="P-loop containing nucleotide triphosphate hydrolases"/>
    <property type="match status" value="1"/>
</dbReference>
<dbReference type="InterPro" id="IPR042197">
    <property type="entry name" value="Apaf_helical"/>
</dbReference>
<organism evidence="12 14">
    <name type="scientific">Coffea arabica</name>
    <name type="common">Arabian coffee</name>
    <dbReference type="NCBI Taxonomy" id="13443"/>
    <lineage>
        <taxon>Eukaryota</taxon>
        <taxon>Viridiplantae</taxon>
        <taxon>Streptophyta</taxon>
        <taxon>Embryophyta</taxon>
        <taxon>Tracheophyta</taxon>
        <taxon>Spermatophyta</taxon>
        <taxon>Magnoliopsida</taxon>
        <taxon>eudicotyledons</taxon>
        <taxon>Gunneridae</taxon>
        <taxon>Pentapetalae</taxon>
        <taxon>asterids</taxon>
        <taxon>lamiids</taxon>
        <taxon>Gentianales</taxon>
        <taxon>Rubiaceae</taxon>
        <taxon>Ixoroideae</taxon>
        <taxon>Gardenieae complex</taxon>
        <taxon>Bertiereae - Coffeeae clade</taxon>
        <taxon>Coffeeae</taxon>
        <taxon>Coffea</taxon>
    </lineage>
</organism>
<evidence type="ECO:0000256" key="3">
    <source>
        <dbReference type="ARBA" id="ARBA00022737"/>
    </source>
</evidence>
<evidence type="ECO:0000256" key="6">
    <source>
        <dbReference type="ARBA" id="ARBA00022840"/>
    </source>
</evidence>
<comment type="similarity">
    <text evidence="1">Belongs to the disease resistance NB-LRR family.</text>
</comment>
<keyword evidence="3" id="KW-0677">Repeat</keyword>
<feature type="domain" description="Disease resistance N-terminal" evidence="9">
    <location>
        <begin position="11"/>
        <end position="95"/>
    </location>
</feature>
<dbReference type="Pfam" id="PF23559">
    <property type="entry name" value="WHD_DRP"/>
    <property type="match status" value="1"/>
</dbReference>
<dbReference type="InterPro" id="IPR056789">
    <property type="entry name" value="LRR_R13L1-DRL21"/>
</dbReference>
<dbReference type="Gene3D" id="1.10.8.430">
    <property type="entry name" value="Helical domain of apoptotic protease-activating factors"/>
    <property type="match status" value="1"/>
</dbReference>
<proteinExistence type="inferred from homology"/>
<keyword evidence="6" id="KW-0067">ATP-binding</keyword>
<gene>
    <name evidence="13 14 15 16 17" type="primary">LOC113736555</name>
</gene>
<evidence type="ECO:0000256" key="1">
    <source>
        <dbReference type="ARBA" id="ARBA00008894"/>
    </source>
</evidence>
<dbReference type="RefSeq" id="XP_071935722.1">
    <property type="nucleotide sequence ID" value="XM_072079621.1"/>
</dbReference>
<dbReference type="RefSeq" id="XP_071935859.1">
    <property type="nucleotide sequence ID" value="XM_072079758.1"/>
</dbReference>
<sequence length="1001" mass="113654">MADALIASTIELALKKTLSIANERIGKLFQFKEDLENLSGSVAMIQAVLADAEEKQTDDQAVQLWLQRLEVVAFDAENLLDELNYEVLRRQLVGKVRSFILSPNINIVFRRRMASKIWDINKKLNKINKDANDFGLIRRANFPASTTAKVTLNRETDSIAGHYVVGRAKDETRLVETLLSLSEQPVSVIPIRGMGGLGKTTLAQSVYNNRQVDSHFEKKIWVCVSDNFEVTRLLKMILESLTERNDGMTSRDVIVRKIREQLVGKRYLLVLDDVWTESLTLWEDFLHSLRGLNATNGNWCVVTTRQQQTASILATHDPYVLEKLSDDDCWSILTKKAIEGGEIPEQLQVMKKEIIKKCGGLPLAASVMGGVLRMKRKEEWQLILKNKLSNFSGDEDGVMEILKLSFDNLPSPAIKKCFAYCSIFPEDTEMKRDMLIELWMAEGFLQVDLKNKTMEEIGEYYLEILLQSSLLEEIRDDVGRYYKMHDMVHDVAKSIMSKSTRFINSGTGSGDYSNQVRCLVIDSFGEGTINLLDSRSNLLHTLFLSQGSLSDDMLMKLKNLHVLNLSGEENQNLPISIGKLRHLRYINFERSRSETLPESVCKLYNLQTLRLNSHFLKVLPKGMCDLISLRHLHFHTFDKKFQMPLEMGRLTCLQTLKLFNVGREKGRRIGELGSLKNLKGSLRIWNLELVKDKEGAEEAKLSEKANLFELVLKWADDREGDDYNDEDVLDGLRPHPNLAELVIKNFMGDQFPRWLMDLPTTTTLPESAITLPELARLRFYSCDRCRELLPLQNFTSLKELVIDECDGLTNLPGDMLHSCTSLQKLQVTDCGNLISFPLDLQRTPSLLELALYRCPKLKTSMTPKGFGFLTSLRELAIGPFSDDGDDHENSSIYNEFDWSGLTSSSSSSSSALRRLFLIGLPHTESLPPHIQYLTTLTSLTLRDFGGIKALPDWFGNFAALEELHLRGFKELGHLPSEDAMRSLTKLSGCLWFSSVKRKMHS</sequence>
<dbReference type="Gene3D" id="1.10.10.10">
    <property type="entry name" value="Winged helix-like DNA-binding domain superfamily/Winged helix DNA-binding domain"/>
    <property type="match status" value="1"/>
</dbReference>
<dbReference type="Pfam" id="PF18052">
    <property type="entry name" value="Rx_N"/>
    <property type="match status" value="1"/>
</dbReference>
<dbReference type="InterPro" id="IPR036388">
    <property type="entry name" value="WH-like_DNA-bd_sf"/>
</dbReference>
<dbReference type="Pfam" id="PF25019">
    <property type="entry name" value="LRR_R13L1-DRL21"/>
    <property type="match status" value="1"/>
</dbReference>
<reference evidence="12" key="1">
    <citation type="journal article" date="2025" name="Foods">
        <title>Unveiling the Microbial Signatures of Arabica Coffee Cherries: Insights into Ripeness Specific Diversity, Functional Traits, and Implications for Quality and Safety.</title>
        <authorList>
            <consortium name="RefSeq"/>
            <person name="Tenea G.N."/>
            <person name="Cifuentes V."/>
            <person name="Reyes P."/>
            <person name="Cevallos-Vallejos M."/>
        </authorList>
    </citation>
    <scope>NUCLEOTIDE SEQUENCE [LARGE SCALE GENOMIC DNA]</scope>
</reference>
<evidence type="ECO:0000259" key="9">
    <source>
        <dbReference type="Pfam" id="PF18052"/>
    </source>
</evidence>
<dbReference type="SUPFAM" id="SSF52058">
    <property type="entry name" value="L domain-like"/>
    <property type="match status" value="2"/>
</dbReference>
<dbReference type="Gene3D" id="1.20.5.4130">
    <property type="match status" value="1"/>
</dbReference>
<evidence type="ECO:0000313" key="12">
    <source>
        <dbReference type="Proteomes" id="UP001652660"/>
    </source>
</evidence>
<dbReference type="RefSeq" id="XP_071935671.1">
    <property type="nucleotide sequence ID" value="XM_072079570.1"/>
</dbReference>
<evidence type="ECO:0000259" key="8">
    <source>
        <dbReference type="Pfam" id="PF00931"/>
    </source>
</evidence>
<evidence type="ECO:0000256" key="4">
    <source>
        <dbReference type="ARBA" id="ARBA00022741"/>
    </source>
</evidence>
<feature type="domain" description="Disease resistance protein winged helix" evidence="10">
    <location>
        <begin position="423"/>
        <end position="492"/>
    </location>
</feature>
<dbReference type="Proteomes" id="UP001652660">
    <property type="component" value="Chromosome 1c"/>
</dbReference>
<evidence type="ECO:0000313" key="15">
    <source>
        <dbReference type="RefSeq" id="XP_071935762.1"/>
    </source>
</evidence>
<dbReference type="InterPro" id="IPR058922">
    <property type="entry name" value="WHD_DRP"/>
</dbReference>
<evidence type="ECO:0000313" key="16">
    <source>
        <dbReference type="RefSeq" id="XP_071935819.1"/>
    </source>
</evidence>
<dbReference type="InterPro" id="IPR041118">
    <property type="entry name" value="Rx_N"/>
</dbReference>
<dbReference type="PANTHER" id="PTHR36766:SF70">
    <property type="entry name" value="DISEASE RESISTANCE PROTEIN RGA4"/>
    <property type="match status" value="1"/>
</dbReference>
<reference evidence="13 14" key="2">
    <citation type="submission" date="2025-05" db="UniProtKB">
        <authorList>
            <consortium name="RefSeq"/>
        </authorList>
    </citation>
    <scope>IDENTIFICATION</scope>
    <source>
        <tissue evidence="13 14">Leaves</tissue>
    </source>
</reference>
<dbReference type="RefSeq" id="XP_071935762.1">
    <property type="nucleotide sequence ID" value="XM_072079661.1"/>
</dbReference>
<dbReference type="InterPro" id="IPR032675">
    <property type="entry name" value="LRR_dom_sf"/>
</dbReference>
<dbReference type="InterPro" id="IPR002182">
    <property type="entry name" value="NB-ARC"/>
</dbReference>
<evidence type="ECO:0000259" key="11">
    <source>
        <dbReference type="Pfam" id="PF25019"/>
    </source>
</evidence>
<name>A0ABM4WVB1_COFAR</name>
<dbReference type="Pfam" id="PF00931">
    <property type="entry name" value="NB-ARC"/>
    <property type="match status" value="1"/>
</dbReference>
<keyword evidence="4" id="KW-0547">Nucleotide-binding</keyword>
<keyword evidence="5" id="KW-0611">Plant defense</keyword>
<accession>A0ABM4WVB1</accession>
<evidence type="ECO:0000313" key="13">
    <source>
        <dbReference type="RefSeq" id="XP_071935671.1"/>
    </source>
</evidence>
<evidence type="ECO:0000259" key="10">
    <source>
        <dbReference type="Pfam" id="PF23559"/>
    </source>
</evidence>
<dbReference type="RefSeq" id="XP_071935819.1">
    <property type="nucleotide sequence ID" value="XM_072079718.1"/>
</dbReference>
<feature type="domain" description="NB-ARC" evidence="8">
    <location>
        <begin position="173"/>
        <end position="339"/>
    </location>
</feature>
<evidence type="ECO:0000313" key="17">
    <source>
        <dbReference type="RefSeq" id="XP_071935859.1"/>
    </source>
</evidence>
<feature type="coiled-coil region" evidence="7">
    <location>
        <begin position="35"/>
        <end position="86"/>
    </location>
</feature>
<dbReference type="PANTHER" id="PTHR36766">
    <property type="entry name" value="PLANT BROAD-SPECTRUM MILDEW RESISTANCE PROTEIN RPW8"/>
    <property type="match status" value="1"/>
</dbReference>
<protein>
    <submittedName>
        <fullName evidence="13 14">Disease resistance protein RGA3</fullName>
    </submittedName>
</protein>
<evidence type="ECO:0000313" key="14">
    <source>
        <dbReference type="RefSeq" id="XP_071935722.1"/>
    </source>
</evidence>
<keyword evidence="12" id="KW-1185">Reference proteome</keyword>
<evidence type="ECO:0000256" key="7">
    <source>
        <dbReference type="SAM" id="Coils"/>
    </source>
</evidence>
<feature type="domain" description="R13L1/DRL21-like LRR repeat region" evidence="11">
    <location>
        <begin position="669"/>
        <end position="805"/>
    </location>
</feature>
<keyword evidence="7" id="KW-0175">Coiled coil</keyword>
<evidence type="ECO:0000256" key="2">
    <source>
        <dbReference type="ARBA" id="ARBA00022614"/>
    </source>
</evidence>